<reference evidence="2" key="1">
    <citation type="submission" date="2024-05" db="EMBL/GenBank/DDBJ databases">
        <authorList>
            <person name="Luo Y.-C."/>
            <person name="Nicholds J."/>
            <person name="Mortimer T."/>
            <person name="Maboni G."/>
        </authorList>
    </citation>
    <scope>NUCLEOTIDE SEQUENCE</scope>
    <source>
        <strain evidence="3">150221</strain>
        <strain evidence="2">153271</strain>
    </source>
</reference>
<accession>A0AB39CT62</accession>
<evidence type="ECO:0000256" key="1">
    <source>
        <dbReference type="SAM" id="MobiDB-lite"/>
    </source>
</evidence>
<dbReference type="EMBL" id="CP158257">
    <property type="protein sequence ID" value="XDJ55732.1"/>
    <property type="molecule type" value="Genomic_DNA"/>
</dbReference>
<organism evidence="2">
    <name type="scientific">Castellaniella ginsengisoli</name>
    <dbReference type="NCBI Taxonomy" id="546114"/>
    <lineage>
        <taxon>Bacteria</taxon>
        <taxon>Pseudomonadati</taxon>
        <taxon>Pseudomonadota</taxon>
        <taxon>Betaproteobacteria</taxon>
        <taxon>Burkholderiales</taxon>
        <taxon>Alcaligenaceae</taxon>
        <taxon>Castellaniella</taxon>
    </lineage>
</organism>
<protein>
    <submittedName>
        <fullName evidence="2">Uncharacterized protein</fullName>
    </submittedName>
</protein>
<dbReference type="EMBL" id="CP158253">
    <property type="protein sequence ID" value="XDJ45045.1"/>
    <property type="molecule type" value="Genomic_DNA"/>
</dbReference>
<sequence length="528" mass="58316">MKIPVGNFGQQIAQPGPRPDIPRGAFIDGTAQGMAAGGEKLAGIGMQLLNQQREQEDLANTMGAEKKLADWSMGALFDPQKGAFATRGKAAMGITTPTVEAFDRQVDDIAQGLTSQSQKAAFQRIALSRRMQLQGQLATHEQQESQTYAKGELNGLMQTSINSAALQFNDPEAVRKETSRAVGALTAFAQGHGWSQEQLDAAIQKQRSDVLSAVAERMIQADPSRGFNFVQKNMDQFDAADGTRLMNVATNTMESRMRLSLANEARADRIREKQDKLRAQNAAKAGDLLWTQGTLTPEWIEQNRNTLDPSDYRYFQNKLLDGSPERTDPMVYTNLRDRLANGDDISDDARDALRLGLLKTDDFNRLSTIQEKGSQAGEVPSAYKRGVGYIRGALRVSDLNPDPAAAQRQASALNDWDDWIQANPNASDSDAQQTYQRIVHDYQLTDAMDSSLVKPMPSYAVGNRRDMDLDATAQATVQAFLDKHGGDREAALADPEFQRQAALIEQWRPIIEQQRARAASQGNRNDRR</sequence>
<evidence type="ECO:0000313" key="2">
    <source>
        <dbReference type="EMBL" id="XDJ45045.1"/>
    </source>
</evidence>
<dbReference type="AlphaFoldDB" id="A0AB39CT62"/>
<name>A0AB39CT62_9BURK</name>
<feature type="region of interest" description="Disordered" evidence="1">
    <location>
        <begin position="1"/>
        <end position="22"/>
    </location>
</feature>
<gene>
    <name evidence="3" type="ORF">ABRZ00_00645</name>
    <name evidence="2" type="ORF">ABRZ02_01745</name>
</gene>
<dbReference type="KEGG" id="cgin:ABRZ00_00645"/>
<dbReference type="RefSeq" id="WP_368647807.1">
    <property type="nucleotide sequence ID" value="NZ_CP158253.1"/>
</dbReference>
<proteinExistence type="predicted"/>
<evidence type="ECO:0000313" key="3">
    <source>
        <dbReference type="EMBL" id="XDJ55732.1"/>
    </source>
</evidence>
<dbReference type="GeneID" id="93065997"/>